<evidence type="ECO:0000313" key="4">
    <source>
        <dbReference type="Proteomes" id="UP000824540"/>
    </source>
</evidence>
<keyword evidence="4" id="KW-1185">Reference proteome</keyword>
<name>A0A8T2N9Z0_9TELE</name>
<gene>
    <name evidence="3" type="ORF">JZ751_029528</name>
</gene>
<sequence length="104" mass="11571">MCIDALWLALLALSLPQLSQCGPLFVLTAPNVLRVGSKENVFVEAQGYTGKNFSVQILLKDFPARNREIFSKTVTLSETNNFQALQEILVGVRQHLLILFALPQ</sequence>
<reference evidence="3" key="1">
    <citation type="thesis" date="2021" institute="BYU ScholarsArchive" country="Provo, UT, USA">
        <title>Applications of and Algorithms for Genome Assembly and Genomic Analyses with an Emphasis on Marine Teleosts.</title>
        <authorList>
            <person name="Pickett B.D."/>
        </authorList>
    </citation>
    <scope>NUCLEOTIDE SEQUENCE</scope>
    <source>
        <strain evidence="3">HI-2016</strain>
    </source>
</reference>
<dbReference type="OrthoDB" id="6359008at2759"/>
<feature type="domain" description="Complement C3/4/5 macroglobulin" evidence="2">
    <location>
        <begin position="23"/>
        <end position="90"/>
    </location>
</feature>
<dbReference type="InterPro" id="IPR041425">
    <property type="entry name" value="C3/4/5_MG1"/>
</dbReference>
<evidence type="ECO:0000313" key="3">
    <source>
        <dbReference type="EMBL" id="KAG9337243.1"/>
    </source>
</evidence>
<evidence type="ECO:0000259" key="2">
    <source>
        <dbReference type="Pfam" id="PF17790"/>
    </source>
</evidence>
<feature type="signal peptide" evidence="1">
    <location>
        <begin position="1"/>
        <end position="21"/>
    </location>
</feature>
<accession>A0A8T2N9Z0</accession>
<protein>
    <recommendedName>
        <fullName evidence="2">Complement C3/4/5 macroglobulin domain-containing protein</fullName>
    </recommendedName>
</protein>
<evidence type="ECO:0000256" key="1">
    <source>
        <dbReference type="SAM" id="SignalP"/>
    </source>
</evidence>
<dbReference type="Gene3D" id="2.60.40.1930">
    <property type="match status" value="1"/>
</dbReference>
<organism evidence="3 4">
    <name type="scientific">Albula glossodonta</name>
    <name type="common">roundjaw bonefish</name>
    <dbReference type="NCBI Taxonomy" id="121402"/>
    <lineage>
        <taxon>Eukaryota</taxon>
        <taxon>Metazoa</taxon>
        <taxon>Chordata</taxon>
        <taxon>Craniata</taxon>
        <taxon>Vertebrata</taxon>
        <taxon>Euteleostomi</taxon>
        <taxon>Actinopterygii</taxon>
        <taxon>Neopterygii</taxon>
        <taxon>Teleostei</taxon>
        <taxon>Albuliformes</taxon>
        <taxon>Albulidae</taxon>
        <taxon>Albula</taxon>
    </lineage>
</organism>
<keyword evidence="1" id="KW-0732">Signal</keyword>
<dbReference type="Proteomes" id="UP000824540">
    <property type="component" value="Unassembled WGS sequence"/>
</dbReference>
<feature type="chain" id="PRO_5035804389" description="Complement C3/4/5 macroglobulin domain-containing protein" evidence="1">
    <location>
        <begin position="22"/>
        <end position="104"/>
    </location>
</feature>
<comment type="caution">
    <text evidence="3">The sequence shown here is derived from an EMBL/GenBank/DDBJ whole genome shotgun (WGS) entry which is preliminary data.</text>
</comment>
<dbReference type="EMBL" id="JAFBMS010000091">
    <property type="protein sequence ID" value="KAG9337243.1"/>
    <property type="molecule type" value="Genomic_DNA"/>
</dbReference>
<proteinExistence type="predicted"/>
<dbReference type="AlphaFoldDB" id="A0A8T2N9Z0"/>
<dbReference type="Pfam" id="PF17790">
    <property type="entry name" value="MG1"/>
    <property type="match status" value="1"/>
</dbReference>